<feature type="chain" id="PRO_5036945684" evidence="1">
    <location>
        <begin position="29"/>
        <end position="154"/>
    </location>
</feature>
<dbReference type="Pfam" id="PF02643">
    <property type="entry name" value="DUF192"/>
    <property type="match status" value="1"/>
</dbReference>
<accession>A0A941DMS1</accession>
<dbReference type="InterPro" id="IPR003795">
    <property type="entry name" value="DUF192"/>
</dbReference>
<evidence type="ECO:0000256" key="1">
    <source>
        <dbReference type="SAM" id="SignalP"/>
    </source>
</evidence>
<keyword evidence="3" id="KW-1185">Reference proteome</keyword>
<keyword evidence="1" id="KW-0732">Signal</keyword>
<proteinExistence type="predicted"/>
<dbReference type="Gene3D" id="2.60.120.1140">
    <property type="entry name" value="Protein of unknown function DUF192"/>
    <property type="match status" value="1"/>
</dbReference>
<comment type="caution">
    <text evidence="2">The sequence shown here is derived from an EMBL/GenBank/DDBJ whole genome shotgun (WGS) entry which is preliminary data.</text>
</comment>
<organism evidence="2 3">
    <name type="scientific">Undibacterium luofuense</name>
    <dbReference type="NCBI Taxonomy" id="2828733"/>
    <lineage>
        <taxon>Bacteria</taxon>
        <taxon>Pseudomonadati</taxon>
        <taxon>Pseudomonadota</taxon>
        <taxon>Betaproteobacteria</taxon>
        <taxon>Burkholderiales</taxon>
        <taxon>Oxalobacteraceae</taxon>
        <taxon>Undibacterium</taxon>
    </lineage>
</organism>
<dbReference type="RefSeq" id="WP_212688180.1">
    <property type="nucleotide sequence ID" value="NZ_JAGSPN010000008.1"/>
</dbReference>
<dbReference type="AlphaFoldDB" id="A0A941DMS1"/>
<dbReference type="PANTHER" id="PTHR37953:SF1">
    <property type="entry name" value="UPF0127 PROTEIN MJ1496"/>
    <property type="match status" value="1"/>
</dbReference>
<feature type="signal peptide" evidence="1">
    <location>
        <begin position="1"/>
        <end position="28"/>
    </location>
</feature>
<evidence type="ECO:0000313" key="2">
    <source>
        <dbReference type="EMBL" id="MBR7782879.1"/>
    </source>
</evidence>
<sequence>MLKNPLLRSLTNAGFGIALLLSATTAIAQSRLPVTTLNAGIHLIRAEVAATEADRQVGLMNRTQLGLNEGMIFDFQAQAMVCMWMKNTLVPLSVAFMDADGTIVNIEDMQPQSLESHCAKKNVRYALEMRQGWFKAKGIKAGSKIEGVPLGSKS</sequence>
<dbReference type="PANTHER" id="PTHR37953">
    <property type="entry name" value="UPF0127 PROTEIN MJ1496"/>
    <property type="match status" value="1"/>
</dbReference>
<gene>
    <name evidence="2" type="ORF">KDM89_12045</name>
</gene>
<protein>
    <submittedName>
        <fullName evidence="2">DUF192 domain-containing protein</fullName>
    </submittedName>
</protein>
<dbReference type="InterPro" id="IPR038695">
    <property type="entry name" value="Saro_0823-like_sf"/>
</dbReference>
<dbReference type="EMBL" id="JAGSPN010000008">
    <property type="protein sequence ID" value="MBR7782879.1"/>
    <property type="molecule type" value="Genomic_DNA"/>
</dbReference>
<reference evidence="2" key="1">
    <citation type="submission" date="2021-04" db="EMBL/GenBank/DDBJ databases">
        <title>novel species isolated from subtropical streams in China.</title>
        <authorList>
            <person name="Lu H."/>
        </authorList>
    </citation>
    <scope>NUCLEOTIDE SEQUENCE</scope>
    <source>
        <strain evidence="2">LFS511W</strain>
    </source>
</reference>
<dbReference type="Proteomes" id="UP000680067">
    <property type="component" value="Unassembled WGS sequence"/>
</dbReference>
<name>A0A941DMS1_9BURK</name>
<evidence type="ECO:0000313" key="3">
    <source>
        <dbReference type="Proteomes" id="UP000680067"/>
    </source>
</evidence>